<name>A0ACB7TAW5_HYAAI</name>
<evidence type="ECO:0000313" key="1">
    <source>
        <dbReference type="EMBL" id="KAH6944657.1"/>
    </source>
</evidence>
<gene>
    <name evidence="1" type="ORF">HPB50_004434</name>
</gene>
<dbReference type="EMBL" id="CM023481">
    <property type="protein sequence ID" value="KAH6944657.1"/>
    <property type="molecule type" value="Genomic_DNA"/>
</dbReference>
<sequence length="120" mass="13383">MSAEIAASFIGDVCAQRWQPAGRWPSRGRISMRLIPSALRLDRRQSVAFRARASDESRLERKITGCPPAPRSRRPNARAKARRPHVRTLQSPCAQLIARRWADAFAAVPEAVLLASQGRD</sequence>
<protein>
    <submittedName>
        <fullName evidence="1">Uncharacterized protein</fullName>
    </submittedName>
</protein>
<dbReference type="Proteomes" id="UP000821845">
    <property type="component" value="Chromosome 1"/>
</dbReference>
<accession>A0ACB7TAW5</accession>
<reference evidence="1" key="1">
    <citation type="submission" date="2020-05" db="EMBL/GenBank/DDBJ databases">
        <title>Large-scale comparative analyses of tick genomes elucidate their genetic diversity and vector capacities.</title>
        <authorList>
            <person name="Jia N."/>
            <person name="Wang J."/>
            <person name="Shi W."/>
            <person name="Du L."/>
            <person name="Sun Y."/>
            <person name="Zhan W."/>
            <person name="Jiang J."/>
            <person name="Wang Q."/>
            <person name="Zhang B."/>
            <person name="Ji P."/>
            <person name="Sakyi L.B."/>
            <person name="Cui X."/>
            <person name="Yuan T."/>
            <person name="Jiang B."/>
            <person name="Yang W."/>
            <person name="Lam T.T.-Y."/>
            <person name="Chang Q."/>
            <person name="Ding S."/>
            <person name="Wang X."/>
            <person name="Zhu J."/>
            <person name="Ruan X."/>
            <person name="Zhao L."/>
            <person name="Wei J."/>
            <person name="Que T."/>
            <person name="Du C."/>
            <person name="Cheng J."/>
            <person name="Dai P."/>
            <person name="Han X."/>
            <person name="Huang E."/>
            <person name="Gao Y."/>
            <person name="Liu J."/>
            <person name="Shao H."/>
            <person name="Ye R."/>
            <person name="Li L."/>
            <person name="Wei W."/>
            <person name="Wang X."/>
            <person name="Wang C."/>
            <person name="Yang T."/>
            <person name="Huo Q."/>
            <person name="Li W."/>
            <person name="Guo W."/>
            <person name="Chen H."/>
            <person name="Zhou L."/>
            <person name="Ni X."/>
            <person name="Tian J."/>
            <person name="Zhou Y."/>
            <person name="Sheng Y."/>
            <person name="Liu T."/>
            <person name="Pan Y."/>
            <person name="Xia L."/>
            <person name="Li J."/>
            <person name="Zhao F."/>
            <person name="Cao W."/>
        </authorList>
    </citation>
    <scope>NUCLEOTIDE SEQUENCE</scope>
    <source>
        <strain evidence="1">Hyas-2018</strain>
    </source>
</reference>
<evidence type="ECO:0000313" key="2">
    <source>
        <dbReference type="Proteomes" id="UP000821845"/>
    </source>
</evidence>
<proteinExistence type="predicted"/>
<organism evidence="1 2">
    <name type="scientific">Hyalomma asiaticum</name>
    <name type="common">Tick</name>
    <dbReference type="NCBI Taxonomy" id="266040"/>
    <lineage>
        <taxon>Eukaryota</taxon>
        <taxon>Metazoa</taxon>
        <taxon>Ecdysozoa</taxon>
        <taxon>Arthropoda</taxon>
        <taxon>Chelicerata</taxon>
        <taxon>Arachnida</taxon>
        <taxon>Acari</taxon>
        <taxon>Parasitiformes</taxon>
        <taxon>Ixodida</taxon>
        <taxon>Ixodoidea</taxon>
        <taxon>Ixodidae</taxon>
        <taxon>Hyalomminae</taxon>
        <taxon>Hyalomma</taxon>
    </lineage>
</organism>
<comment type="caution">
    <text evidence="1">The sequence shown here is derived from an EMBL/GenBank/DDBJ whole genome shotgun (WGS) entry which is preliminary data.</text>
</comment>
<keyword evidence="2" id="KW-1185">Reference proteome</keyword>